<feature type="domain" description="Intradiol ring-cleavage dioxygenases" evidence="5">
    <location>
        <begin position="88"/>
        <end position="116"/>
    </location>
</feature>
<gene>
    <name evidence="6" type="ORF">GPA26_22395</name>
</gene>
<evidence type="ECO:0000256" key="1">
    <source>
        <dbReference type="ARBA" id="ARBA00007825"/>
    </source>
</evidence>
<name>A0ABX1MTY3_9RHOO</name>
<dbReference type="InterPro" id="IPR000627">
    <property type="entry name" value="Intradiol_dOase_C"/>
</dbReference>
<dbReference type="CDD" id="cd00421">
    <property type="entry name" value="intradiol_dioxygenase"/>
    <property type="match status" value="1"/>
</dbReference>
<dbReference type="SUPFAM" id="SSF49482">
    <property type="entry name" value="Aromatic compound dioxygenase"/>
    <property type="match status" value="1"/>
</dbReference>
<keyword evidence="3" id="KW-0560">Oxidoreductase</keyword>
<feature type="signal peptide" evidence="4">
    <location>
        <begin position="1"/>
        <end position="43"/>
    </location>
</feature>
<evidence type="ECO:0000256" key="4">
    <source>
        <dbReference type="SAM" id="SignalP"/>
    </source>
</evidence>
<keyword evidence="7" id="KW-1185">Reference proteome</keyword>
<dbReference type="PANTHER" id="PTHR33711">
    <property type="entry name" value="DIOXYGENASE, PUTATIVE (AFU_ORTHOLOGUE AFUA_2G02910)-RELATED"/>
    <property type="match status" value="1"/>
</dbReference>
<proteinExistence type="inferred from homology"/>
<accession>A0ABX1MTY3</accession>
<dbReference type="Gene3D" id="2.60.130.10">
    <property type="entry name" value="Aromatic compound dioxygenase"/>
    <property type="match status" value="1"/>
</dbReference>
<protein>
    <recommendedName>
        <fullName evidence="5">Intradiol ring-cleavage dioxygenases domain-containing protein</fullName>
    </recommendedName>
</protein>
<dbReference type="PROSITE" id="PS00083">
    <property type="entry name" value="INTRADIOL_DIOXYGENAS"/>
    <property type="match status" value="1"/>
</dbReference>
<organism evidence="6 7">
    <name type="scientific">Aromatoleum petrolei</name>
    <dbReference type="NCBI Taxonomy" id="76116"/>
    <lineage>
        <taxon>Bacteria</taxon>
        <taxon>Pseudomonadati</taxon>
        <taxon>Pseudomonadota</taxon>
        <taxon>Betaproteobacteria</taxon>
        <taxon>Rhodocyclales</taxon>
        <taxon>Rhodocyclaceae</taxon>
        <taxon>Aromatoleum</taxon>
    </lineage>
</organism>
<dbReference type="PANTHER" id="PTHR33711:SF10">
    <property type="entry name" value="INTRADIOL RING-CLEAVAGE DIOXYGENASES DOMAIN-CONTAINING PROTEIN"/>
    <property type="match status" value="1"/>
</dbReference>
<evidence type="ECO:0000259" key="5">
    <source>
        <dbReference type="PROSITE" id="PS00083"/>
    </source>
</evidence>
<reference evidence="6 7" key="1">
    <citation type="submission" date="2019-12" db="EMBL/GenBank/DDBJ databases">
        <title>Comparative genomics gives insights into the taxonomy of the Azoarcus-Aromatoleum group and reveals separate origins of nif in the plant-associated Azoarcus and non-plant-associated Aromatoleum sub-groups.</title>
        <authorList>
            <person name="Lafos M."/>
            <person name="Maluk M."/>
            <person name="Batista M."/>
            <person name="Junghare M."/>
            <person name="Carmona M."/>
            <person name="Faoro H."/>
            <person name="Cruz L.M."/>
            <person name="Battistoni F."/>
            <person name="De Souza E."/>
            <person name="Pedrosa F."/>
            <person name="Chen W.-M."/>
            <person name="Poole P.S."/>
            <person name="Dixon R.A."/>
            <person name="James E.K."/>
        </authorList>
    </citation>
    <scope>NUCLEOTIDE SEQUENCE [LARGE SCALE GENOMIC DNA]</scope>
    <source>
        <strain evidence="6 7">ToN1</strain>
    </source>
</reference>
<feature type="chain" id="PRO_5045303154" description="Intradiol ring-cleavage dioxygenases domain-containing protein" evidence="4">
    <location>
        <begin position="44"/>
        <end position="221"/>
    </location>
</feature>
<comment type="similarity">
    <text evidence="1">Belongs to the intradiol ring-cleavage dioxygenase family.</text>
</comment>
<dbReference type="Proteomes" id="UP000652074">
    <property type="component" value="Unassembled WGS sequence"/>
</dbReference>
<evidence type="ECO:0000256" key="2">
    <source>
        <dbReference type="ARBA" id="ARBA00022964"/>
    </source>
</evidence>
<sequence>MHNLTRNPVPDTSRHTMRRRTLRCLGGLPFLPLGLAAAFPTDAATLPPTPEDDIGPFYPLDWGGDIDADLTKLAEATGTTAEGVSLRVGGTVLDTAGKPVADASIEIWQADARGRYRHPGVDPRTRDPGFQGFGRTMTDARGRYSFLTIVPGNYGSRPPHIHFRIAKPGRLEFITQMYFRGNNREGNGYAPPEREALSVDVTPAKGATPATATFDIILAAR</sequence>
<dbReference type="InterPro" id="IPR050770">
    <property type="entry name" value="Intradiol_RC_Dioxygenase"/>
</dbReference>
<evidence type="ECO:0000256" key="3">
    <source>
        <dbReference type="ARBA" id="ARBA00023002"/>
    </source>
</evidence>
<keyword evidence="2" id="KW-0223">Dioxygenase</keyword>
<dbReference type="InterPro" id="IPR015889">
    <property type="entry name" value="Intradiol_dOase_core"/>
</dbReference>
<comment type="caution">
    <text evidence="6">The sequence shown here is derived from an EMBL/GenBank/DDBJ whole genome shotgun (WGS) entry which is preliminary data.</text>
</comment>
<evidence type="ECO:0000313" key="7">
    <source>
        <dbReference type="Proteomes" id="UP000652074"/>
    </source>
</evidence>
<dbReference type="RefSeq" id="WP_169208539.1">
    <property type="nucleotide sequence ID" value="NZ_CP059560.1"/>
</dbReference>
<dbReference type="EMBL" id="WTVR01000071">
    <property type="protein sequence ID" value="NMF91218.1"/>
    <property type="molecule type" value="Genomic_DNA"/>
</dbReference>
<keyword evidence="4" id="KW-0732">Signal</keyword>
<dbReference type="Pfam" id="PF00775">
    <property type="entry name" value="Dioxygenase_C"/>
    <property type="match status" value="1"/>
</dbReference>
<evidence type="ECO:0000313" key="6">
    <source>
        <dbReference type="EMBL" id="NMF91218.1"/>
    </source>
</evidence>